<name>A0A1M7HNW3_RUMFL</name>
<dbReference type="Proteomes" id="UP000184394">
    <property type="component" value="Unassembled WGS sequence"/>
</dbReference>
<feature type="signal peptide" evidence="1">
    <location>
        <begin position="1"/>
        <end position="32"/>
    </location>
</feature>
<sequence length="514" mass="57171">MLKKRYIGRMISVFAAIAIACTQMFGIMPLNAAAENDEVTLQTEESNDDEAILWTDETSLPTSGKYKLGCDVETDRITVSDRLDLDLNGKAVRIEQIVVDGECAIRDSCGILPDKGIEGTTYESLFEVNGKLDVYGAYIIANNALIYGGVVTQEMEDNTKPTIKLNDNSVFNLYNGYIRSYYGIAIYVGANATDVNLMGGYVSGGFGNIIYDTTGKFAAVYIDKGYSGKINLNGVRIVSCTSGIYTESSTGILNISDAYIRSDFEYGINCKANMPINLNGKLAIKAHRCGISLVKGQKINIVGKIDVWNFDVCCDESGVFTDGFSKYCNSSELIDYISLINTKCKVYLDKSGELYMDQYDDMRIYLTLIDDNNNIILADEPIYVKDLNNDGAIWGDEMLYCAHEQHYSGGAALGYNVIVGQDGKRDVEKLWGKKCNNAWSGYQASFNDLLLGIYSRLYEGDKITVFIYKDKNELSDILVKGFIEDSYLYELDKTYSFSLWGDNLPNQKFDGNDF</sequence>
<organism evidence="2 3">
    <name type="scientific">Ruminococcus flavefaciens</name>
    <dbReference type="NCBI Taxonomy" id="1265"/>
    <lineage>
        <taxon>Bacteria</taxon>
        <taxon>Bacillati</taxon>
        <taxon>Bacillota</taxon>
        <taxon>Clostridia</taxon>
        <taxon>Eubacteriales</taxon>
        <taxon>Oscillospiraceae</taxon>
        <taxon>Ruminococcus</taxon>
    </lineage>
</organism>
<dbReference type="PROSITE" id="PS51257">
    <property type="entry name" value="PROKAR_LIPOPROTEIN"/>
    <property type="match status" value="1"/>
</dbReference>
<dbReference type="OrthoDB" id="1820807at2"/>
<protein>
    <submittedName>
        <fullName evidence="2">Uncharacterized protein</fullName>
    </submittedName>
</protein>
<dbReference type="EMBL" id="FRCT01000003">
    <property type="protein sequence ID" value="SHM30185.1"/>
    <property type="molecule type" value="Genomic_DNA"/>
</dbReference>
<keyword evidence="1" id="KW-0732">Signal</keyword>
<proteinExistence type="predicted"/>
<evidence type="ECO:0000313" key="3">
    <source>
        <dbReference type="Proteomes" id="UP000184394"/>
    </source>
</evidence>
<dbReference type="RefSeq" id="WP_072948968.1">
    <property type="nucleotide sequence ID" value="NZ_FRCT01000003.1"/>
</dbReference>
<accession>A0A1M7HNW3</accession>
<evidence type="ECO:0000313" key="2">
    <source>
        <dbReference type="EMBL" id="SHM30185.1"/>
    </source>
</evidence>
<gene>
    <name evidence="2" type="ORF">SAMN04487860_1037</name>
</gene>
<reference evidence="2 3" key="1">
    <citation type="submission" date="2016-11" db="EMBL/GenBank/DDBJ databases">
        <authorList>
            <person name="Jaros S."/>
            <person name="Januszkiewicz K."/>
            <person name="Wedrychowicz H."/>
        </authorList>
    </citation>
    <scope>NUCLEOTIDE SEQUENCE [LARGE SCALE GENOMIC DNA]</scope>
    <source>
        <strain evidence="2 3">Y1</strain>
    </source>
</reference>
<dbReference type="AlphaFoldDB" id="A0A1M7HNW3"/>
<evidence type="ECO:0000256" key="1">
    <source>
        <dbReference type="SAM" id="SignalP"/>
    </source>
</evidence>
<feature type="chain" id="PRO_5038902851" evidence="1">
    <location>
        <begin position="33"/>
        <end position="514"/>
    </location>
</feature>